<evidence type="ECO:0000256" key="5">
    <source>
        <dbReference type="ARBA" id="ARBA00023002"/>
    </source>
</evidence>
<dbReference type="InterPro" id="IPR002401">
    <property type="entry name" value="Cyt_P450_E_grp-I"/>
</dbReference>
<dbReference type="InterPro" id="IPR050479">
    <property type="entry name" value="CYP11_CYP27_families"/>
</dbReference>
<proteinExistence type="inferred from homology"/>
<dbReference type="InterPro" id="IPR017972">
    <property type="entry name" value="Cyt_P450_CS"/>
</dbReference>
<dbReference type="Proteomes" id="UP001195483">
    <property type="component" value="Unassembled WGS sequence"/>
</dbReference>
<dbReference type="Gene3D" id="1.10.630.10">
    <property type="entry name" value="Cytochrome P450"/>
    <property type="match status" value="1"/>
</dbReference>
<evidence type="ECO:0008006" key="12">
    <source>
        <dbReference type="Google" id="ProtNLM"/>
    </source>
</evidence>
<sequence>MLSIFHRMEPVLSHTLKRLLPVGWRVSRTVVSTNIVNENTAPRPFHEIPEERQILFGNTINAIWNYHRCHEYWLDLHRKHGPIFRQRIGKEHFVCVADPQLVAEVVRNEGKCPSRGVLPLWDEARKDMNELQTIANRQGEYWQCLRRKMNRTMLNSVMVNMSVPDVSKVSKDFIQYLLSKGAKDGYVHLNNEMSKWSLETFGQVFYGRRLGSFTDDRITESKQFIDAVMGFFETTEELMFVPPKVARIFWKKSWKRHLDTSATIFTLGRKYVKDYMKNRTEENKSEVLDDLIFNNEWESEKEMTTAIIELMGGGIDTISNSSLFAIYLLSTHPEIQDKLYDELKRILPEDGKIPYTFLSEAPYLKAVCKEAQRLYPVGTSYTRQMPVDISLNGHHIPKGTYVIVPLYALARMDSIYLDAERFAPERWIRNISGKMEHPPFVYFPFGVGPRMCIGRRFAELDVNILVALLYRNYKTELLQETPLQVKTRLILRASTAVKVRMIPRKSYQRM</sequence>
<evidence type="ECO:0000256" key="3">
    <source>
        <dbReference type="ARBA" id="ARBA00022617"/>
    </source>
</evidence>
<name>A0AAE0T977_9BIVA</name>
<dbReference type="EMBL" id="JAEAOA010000420">
    <property type="protein sequence ID" value="KAK3605590.1"/>
    <property type="molecule type" value="Genomic_DNA"/>
</dbReference>
<dbReference type="PRINTS" id="PR00385">
    <property type="entry name" value="P450"/>
</dbReference>
<dbReference type="CDD" id="cd11054">
    <property type="entry name" value="CYP24A1-like"/>
    <property type="match status" value="1"/>
</dbReference>
<dbReference type="GO" id="GO:0020037">
    <property type="term" value="F:heme binding"/>
    <property type="evidence" value="ECO:0007669"/>
    <property type="project" value="InterPro"/>
</dbReference>
<evidence type="ECO:0000313" key="10">
    <source>
        <dbReference type="EMBL" id="KAK3605590.1"/>
    </source>
</evidence>
<dbReference type="GO" id="GO:0016705">
    <property type="term" value="F:oxidoreductase activity, acting on paired donors, with incorporation or reduction of molecular oxygen"/>
    <property type="evidence" value="ECO:0007669"/>
    <property type="project" value="InterPro"/>
</dbReference>
<dbReference type="PANTHER" id="PTHR24279:SF120">
    <property type="entry name" value="CYTOCHROME P450"/>
    <property type="match status" value="1"/>
</dbReference>
<dbReference type="PROSITE" id="PS00086">
    <property type="entry name" value="CYTOCHROME_P450"/>
    <property type="match status" value="1"/>
</dbReference>
<evidence type="ECO:0000313" key="11">
    <source>
        <dbReference type="Proteomes" id="UP001195483"/>
    </source>
</evidence>
<dbReference type="GO" id="GO:0005506">
    <property type="term" value="F:iron ion binding"/>
    <property type="evidence" value="ECO:0007669"/>
    <property type="project" value="InterPro"/>
</dbReference>
<organism evidence="10 11">
    <name type="scientific">Potamilus streckersoni</name>
    <dbReference type="NCBI Taxonomy" id="2493646"/>
    <lineage>
        <taxon>Eukaryota</taxon>
        <taxon>Metazoa</taxon>
        <taxon>Spiralia</taxon>
        <taxon>Lophotrochozoa</taxon>
        <taxon>Mollusca</taxon>
        <taxon>Bivalvia</taxon>
        <taxon>Autobranchia</taxon>
        <taxon>Heteroconchia</taxon>
        <taxon>Palaeoheterodonta</taxon>
        <taxon>Unionida</taxon>
        <taxon>Unionoidea</taxon>
        <taxon>Unionidae</taxon>
        <taxon>Ambleminae</taxon>
        <taxon>Lampsilini</taxon>
        <taxon>Potamilus</taxon>
    </lineage>
</organism>
<evidence type="ECO:0000256" key="8">
    <source>
        <dbReference type="PIRSR" id="PIRSR602401-1"/>
    </source>
</evidence>
<evidence type="ECO:0000256" key="7">
    <source>
        <dbReference type="ARBA" id="ARBA00023033"/>
    </source>
</evidence>
<keyword evidence="3 8" id="KW-0349">Heme</keyword>
<dbReference type="InterPro" id="IPR036396">
    <property type="entry name" value="Cyt_P450_sf"/>
</dbReference>
<evidence type="ECO:0000256" key="2">
    <source>
        <dbReference type="ARBA" id="ARBA00010617"/>
    </source>
</evidence>
<keyword evidence="6 8" id="KW-0408">Iron</keyword>
<dbReference type="PRINTS" id="PR00463">
    <property type="entry name" value="EP450I"/>
</dbReference>
<evidence type="ECO:0000256" key="4">
    <source>
        <dbReference type="ARBA" id="ARBA00022723"/>
    </source>
</evidence>
<reference evidence="10" key="1">
    <citation type="journal article" date="2021" name="Genome Biol. Evol.">
        <title>A High-Quality Reference Genome for a Parasitic Bivalve with Doubly Uniparental Inheritance (Bivalvia: Unionida).</title>
        <authorList>
            <person name="Smith C.H."/>
        </authorList>
    </citation>
    <scope>NUCLEOTIDE SEQUENCE</scope>
    <source>
        <strain evidence="10">CHS0354</strain>
    </source>
</reference>
<keyword evidence="11" id="KW-1185">Reference proteome</keyword>
<keyword evidence="4 8" id="KW-0479">Metal-binding</keyword>
<dbReference type="GO" id="GO:0004497">
    <property type="term" value="F:monooxygenase activity"/>
    <property type="evidence" value="ECO:0007669"/>
    <property type="project" value="UniProtKB-KW"/>
</dbReference>
<comment type="caution">
    <text evidence="10">The sequence shown here is derived from an EMBL/GenBank/DDBJ whole genome shotgun (WGS) entry which is preliminary data.</text>
</comment>
<feature type="binding site" description="axial binding residue" evidence="8">
    <location>
        <position position="452"/>
    </location>
    <ligand>
        <name>heme</name>
        <dbReference type="ChEBI" id="CHEBI:30413"/>
    </ligand>
    <ligandPart>
        <name>Fe</name>
        <dbReference type="ChEBI" id="CHEBI:18248"/>
    </ligandPart>
</feature>
<comment type="similarity">
    <text evidence="2 9">Belongs to the cytochrome P450 family.</text>
</comment>
<keyword evidence="5 9" id="KW-0560">Oxidoreductase</keyword>
<dbReference type="SUPFAM" id="SSF48264">
    <property type="entry name" value="Cytochrome P450"/>
    <property type="match status" value="1"/>
</dbReference>
<dbReference type="AlphaFoldDB" id="A0AAE0T977"/>
<reference evidence="10" key="2">
    <citation type="journal article" date="2021" name="Genome Biol. Evol.">
        <title>Developing a high-quality reference genome for a parasitic bivalve with doubly uniparental inheritance (Bivalvia: Unionida).</title>
        <authorList>
            <person name="Smith C.H."/>
        </authorList>
    </citation>
    <scope>NUCLEOTIDE SEQUENCE</scope>
    <source>
        <strain evidence="10">CHS0354</strain>
        <tissue evidence="10">Mantle</tissue>
    </source>
</reference>
<dbReference type="InterPro" id="IPR001128">
    <property type="entry name" value="Cyt_P450"/>
</dbReference>
<accession>A0AAE0T977</accession>
<gene>
    <name evidence="10" type="ORF">CHS0354_005896</name>
</gene>
<dbReference type="PANTHER" id="PTHR24279">
    <property type="entry name" value="CYTOCHROME P450"/>
    <property type="match status" value="1"/>
</dbReference>
<keyword evidence="7 9" id="KW-0503">Monooxygenase</keyword>
<protein>
    <recommendedName>
        <fullName evidence="12">Cytochrome P450</fullName>
    </recommendedName>
</protein>
<evidence type="ECO:0000256" key="9">
    <source>
        <dbReference type="RuleBase" id="RU000461"/>
    </source>
</evidence>
<evidence type="ECO:0000256" key="6">
    <source>
        <dbReference type="ARBA" id="ARBA00023004"/>
    </source>
</evidence>
<reference evidence="10" key="3">
    <citation type="submission" date="2023-05" db="EMBL/GenBank/DDBJ databases">
        <authorList>
            <person name="Smith C.H."/>
        </authorList>
    </citation>
    <scope>NUCLEOTIDE SEQUENCE</scope>
    <source>
        <strain evidence="10">CHS0354</strain>
        <tissue evidence="10">Mantle</tissue>
    </source>
</reference>
<dbReference type="Pfam" id="PF00067">
    <property type="entry name" value="p450"/>
    <property type="match status" value="1"/>
</dbReference>
<comment type="cofactor">
    <cofactor evidence="1 8">
        <name>heme</name>
        <dbReference type="ChEBI" id="CHEBI:30413"/>
    </cofactor>
</comment>
<evidence type="ECO:0000256" key="1">
    <source>
        <dbReference type="ARBA" id="ARBA00001971"/>
    </source>
</evidence>